<feature type="region of interest" description="Disordered" evidence="1">
    <location>
        <begin position="144"/>
        <end position="168"/>
    </location>
</feature>
<accession>A0A6C0K1U9</accession>
<organism evidence="2">
    <name type="scientific">viral metagenome</name>
    <dbReference type="NCBI Taxonomy" id="1070528"/>
    <lineage>
        <taxon>unclassified sequences</taxon>
        <taxon>metagenomes</taxon>
        <taxon>organismal metagenomes</taxon>
    </lineage>
</organism>
<feature type="region of interest" description="Disordered" evidence="1">
    <location>
        <begin position="1"/>
        <end position="35"/>
    </location>
</feature>
<reference evidence="2" key="1">
    <citation type="journal article" date="2020" name="Nature">
        <title>Giant virus diversity and host interactions through global metagenomics.</title>
        <authorList>
            <person name="Schulz F."/>
            <person name="Roux S."/>
            <person name="Paez-Espino D."/>
            <person name="Jungbluth S."/>
            <person name="Walsh D.A."/>
            <person name="Denef V.J."/>
            <person name="McMahon K.D."/>
            <person name="Konstantinidis K.T."/>
            <person name="Eloe-Fadrosh E.A."/>
            <person name="Kyrpides N.C."/>
            <person name="Woyke T."/>
        </authorList>
    </citation>
    <scope>NUCLEOTIDE SEQUENCE</scope>
    <source>
        <strain evidence="2">GVMAG-S-1101165-84</strain>
    </source>
</reference>
<evidence type="ECO:0000313" key="2">
    <source>
        <dbReference type="EMBL" id="QHU11111.1"/>
    </source>
</evidence>
<proteinExistence type="predicted"/>
<dbReference type="AlphaFoldDB" id="A0A6C0K1U9"/>
<protein>
    <submittedName>
        <fullName evidence="2">Uncharacterized protein</fullName>
    </submittedName>
</protein>
<sequence>MPSKAPMRIPSQKPITAVTEGIGSMTVTEPPKLYSDRFKQRTEPVAKPTVSATSLSDFPSLKKNTVITAPIATKTNWAHTVKTAIVQEEAAAAEAKALALLEAERQKSEAFRCQSYMPSRTVTTQVTKGYEEDYEEEDYREVAEHKDLLGGGTPPYGNRGFEEEDDTW</sequence>
<dbReference type="EMBL" id="MN740779">
    <property type="protein sequence ID" value="QHU11111.1"/>
    <property type="molecule type" value="Genomic_DNA"/>
</dbReference>
<name>A0A6C0K1U9_9ZZZZ</name>
<evidence type="ECO:0000256" key="1">
    <source>
        <dbReference type="SAM" id="MobiDB-lite"/>
    </source>
</evidence>